<evidence type="ECO:0000256" key="1">
    <source>
        <dbReference type="ARBA" id="ARBA00004571"/>
    </source>
</evidence>
<feature type="domain" description="TonB-dependent transporter Oar-like beta-barrel" evidence="8">
    <location>
        <begin position="243"/>
        <end position="326"/>
    </location>
</feature>
<evidence type="ECO:0000313" key="9">
    <source>
        <dbReference type="EMBL" id="TGY31786.1"/>
    </source>
</evidence>
<dbReference type="SUPFAM" id="SSF56935">
    <property type="entry name" value="Porins"/>
    <property type="match status" value="1"/>
</dbReference>
<keyword evidence="4" id="KW-0812">Transmembrane</keyword>
<feature type="domain" description="TonB-dependent transporter Oar-like beta-barrel" evidence="8">
    <location>
        <begin position="354"/>
        <end position="1006"/>
    </location>
</feature>
<keyword evidence="3" id="KW-1134">Transmembrane beta strand</keyword>
<dbReference type="Proteomes" id="UP000306631">
    <property type="component" value="Unassembled WGS sequence"/>
</dbReference>
<dbReference type="Pfam" id="PF25183">
    <property type="entry name" value="OMP_b-brl_4"/>
    <property type="match status" value="2"/>
</dbReference>
<accession>A0A4S2CTF6</accession>
<evidence type="ECO:0000256" key="2">
    <source>
        <dbReference type="ARBA" id="ARBA00022448"/>
    </source>
</evidence>
<dbReference type="InterPro" id="IPR036942">
    <property type="entry name" value="Beta-barrel_TonB_sf"/>
</dbReference>
<dbReference type="InterPro" id="IPR008969">
    <property type="entry name" value="CarboxyPept-like_regulatory"/>
</dbReference>
<keyword evidence="2" id="KW-0813">Transport</keyword>
<feature type="chain" id="PRO_5020210757" evidence="7">
    <location>
        <begin position="20"/>
        <end position="1074"/>
    </location>
</feature>
<evidence type="ECO:0000259" key="8">
    <source>
        <dbReference type="Pfam" id="PF25183"/>
    </source>
</evidence>
<evidence type="ECO:0000256" key="5">
    <source>
        <dbReference type="ARBA" id="ARBA00023136"/>
    </source>
</evidence>
<name>A0A4S2CTF6_STEMA</name>
<reference evidence="9 10" key="1">
    <citation type="submission" date="2019-04" db="EMBL/GenBank/DDBJ databases">
        <title>Microbes associate with the intestines of laboratory mice.</title>
        <authorList>
            <person name="Navarre W."/>
            <person name="Wong E."/>
            <person name="Huang K."/>
            <person name="Tropini C."/>
            <person name="Ng K."/>
            <person name="Yu B."/>
        </authorList>
    </citation>
    <scope>NUCLEOTIDE SEQUENCE [LARGE SCALE GENOMIC DNA]</scope>
    <source>
        <strain evidence="9 10">NM62_B4-13</strain>
    </source>
</reference>
<evidence type="ECO:0000256" key="4">
    <source>
        <dbReference type="ARBA" id="ARBA00022692"/>
    </source>
</evidence>
<dbReference type="GO" id="GO:0044718">
    <property type="term" value="P:siderophore transmembrane transport"/>
    <property type="evidence" value="ECO:0007669"/>
    <property type="project" value="TreeGrafter"/>
</dbReference>
<dbReference type="Gene3D" id="2.40.170.20">
    <property type="entry name" value="TonB-dependent receptor, beta-barrel domain"/>
    <property type="match status" value="1"/>
</dbReference>
<evidence type="ECO:0000256" key="6">
    <source>
        <dbReference type="ARBA" id="ARBA00023237"/>
    </source>
</evidence>
<evidence type="ECO:0000256" key="7">
    <source>
        <dbReference type="SAM" id="SignalP"/>
    </source>
</evidence>
<feature type="signal peptide" evidence="7">
    <location>
        <begin position="1"/>
        <end position="19"/>
    </location>
</feature>
<comment type="caution">
    <text evidence="9">The sequence shown here is derived from an EMBL/GenBank/DDBJ whole genome shotgun (WGS) entry which is preliminary data.</text>
</comment>
<evidence type="ECO:0000313" key="10">
    <source>
        <dbReference type="Proteomes" id="UP000306631"/>
    </source>
</evidence>
<gene>
    <name evidence="9" type="ORF">E5352_18255</name>
</gene>
<comment type="subcellular location">
    <subcellularLocation>
        <location evidence="1">Cell outer membrane</location>
        <topology evidence="1">Multi-pass membrane protein</topology>
    </subcellularLocation>
</comment>
<dbReference type="Gene3D" id="2.60.40.1120">
    <property type="entry name" value="Carboxypeptidase-like, regulatory domain"/>
    <property type="match status" value="1"/>
</dbReference>
<dbReference type="AlphaFoldDB" id="A0A4S2CTF6"/>
<sequence length="1074" mass="116907">MSKLTLGLVAALAAAPAFAQSTSAGVGGQVMSAAGAPVAGAEVTITHTESGTVSRATTDASGRYNARGLRVGGPYTITINKPGAGTKTEEGVYLGVSQSATVNATLSGDMAATNLDAVQVTAVAAGSEVFSATKMGAGTNISRQTIDALPSAGGNIQDYVRLDPRIAQTNKADGQISVGGQNPKYNAIRVDGVSISDTFGLEDNGMPTRRQPVAMDALEAINVDLSSYDVTIAGATGAVIDAVTKSGTNEFHGSVYGSYRDGDWFGKDPAGYKFDGFDNERTYGMTLGGPLVKDKLFFFANYEKQEWKSPGASVADSALGNGTISQAQINEATRLASTLYGVDAGSVGDVDGSTDLEEYAVKLDWNINDNHRASFRYSKVEQNQARTPTTGGSIVNLSSSFFQQQKTIENYVAQVFSDWTDNFSTELKASYRDYTSARIMPGEKIATTKIFFGGNVDSPTGEYIMFGPDPSTPGNLLQTKTWNGYASGVLTLGDHDVKFGTDFSSNDVYNMFVQNLYGTYEFFGLDNYAAGNWSNYVQHLPQPGLSDDTIAASFKYRELGLFAQDTWYVNNNLTLTYGVRADKPSVSGRPTLNAAALASFGLDNSYVNGKDKWLVQPRFGFNYTFDSDRPTQLRGGVGLFRGASPQVWFGNAFSTTGLNYLRYTGEQGGTINSGNWAYEPIVADQVRPSVGTPETNVTYVSPDFEQPSVWKANLALDHELPWYGLVASAELLVTKVKSDLFYRSINIGESTFKGQDGRDMYYDPSRIGRSWTTGSNRYKRDRNFGNVYVLENTDQGRSSQFTVSLAKPFSPESDWSWNVGYTYTDSSMVSDMTSSTAGSTWNYNYIFNANEETIGTSRYQIRNRVSSSINWSHKFFGDYKTSVGMFYEGRNGRPFSYVYSNDANGEGRSGNDLFYVPAGPGDVLFGTLSATGQFTANPAMEKSFFEWLSANPDLARYAGQAAPRNSGRSSWVNSFDLRISQELPGFFKGHKSEIWLDVMNIGNLINKDWGHIEDYGFFANRRVLTAAGMYDGKYVYSNFNPNNVERPTVANGSNGNGNTGVSQWSMQLGFRYKF</sequence>
<keyword evidence="7" id="KW-0732">Signal</keyword>
<dbReference type="EMBL" id="SRYW01000023">
    <property type="protein sequence ID" value="TGY31786.1"/>
    <property type="molecule type" value="Genomic_DNA"/>
</dbReference>
<dbReference type="GO" id="GO:0009279">
    <property type="term" value="C:cell outer membrane"/>
    <property type="evidence" value="ECO:0007669"/>
    <property type="project" value="UniProtKB-SubCell"/>
</dbReference>
<keyword evidence="9" id="KW-0675">Receptor</keyword>
<dbReference type="SUPFAM" id="SSF49464">
    <property type="entry name" value="Carboxypeptidase regulatory domain-like"/>
    <property type="match status" value="1"/>
</dbReference>
<keyword evidence="6" id="KW-0998">Cell outer membrane</keyword>
<organism evidence="9 10">
    <name type="scientific">Stenotrophomonas maltophilia</name>
    <name type="common">Pseudomonas maltophilia</name>
    <name type="synonym">Xanthomonas maltophilia</name>
    <dbReference type="NCBI Taxonomy" id="40324"/>
    <lineage>
        <taxon>Bacteria</taxon>
        <taxon>Pseudomonadati</taxon>
        <taxon>Pseudomonadota</taxon>
        <taxon>Gammaproteobacteria</taxon>
        <taxon>Lysobacterales</taxon>
        <taxon>Lysobacteraceae</taxon>
        <taxon>Stenotrophomonas</taxon>
        <taxon>Stenotrophomonas maltophilia group</taxon>
    </lineage>
</organism>
<dbReference type="PANTHER" id="PTHR30069:SF46">
    <property type="entry name" value="OAR PROTEIN"/>
    <property type="match status" value="1"/>
</dbReference>
<evidence type="ECO:0000256" key="3">
    <source>
        <dbReference type="ARBA" id="ARBA00022452"/>
    </source>
</evidence>
<dbReference type="Pfam" id="PF13620">
    <property type="entry name" value="CarboxypepD_reg"/>
    <property type="match status" value="1"/>
</dbReference>
<keyword evidence="5" id="KW-0472">Membrane</keyword>
<dbReference type="InterPro" id="IPR057601">
    <property type="entry name" value="Oar-like_b-barrel"/>
</dbReference>
<dbReference type="GO" id="GO:0015344">
    <property type="term" value="F:siderophore uptake transmembrane transporter activity"/>
    <property type="evidence" value="ECO:0007669"/>
    <property type="project" value="TreeGrafter"/>
</dbReference>
<dbReference type="OrthoDB" id="9768147at2"/>
<protein>
    <submittedName>
        <fullName evidence="9">TonB-dependent receptor</fullName>
    </submittedName>
</protein>
<dbReference type="PANTHER" id="PTHR30069">
    <property type="entry name" value="TONB-DEPENDENT OUTER MEMBRANE RECEPTOR"/>
    <property type="match status" value="1"/>
</dbReference>
<dbReference type="InterPro" id="IPR039426">
    <property type="entry name" value="TonB-dep_rcpt-like"/>
</dbReference>
<proteinExistence type="predicted"/>